<dbReference type="InterPro" id="IPR029069">
    <property type="entry name" value="HotDog_dom_sf"/>
</dbReference>
<dbReference type="EMBL" id="CP069127">
    <property type="protein sequence ID" value="QRG70101.1"/>
    <property type="molecule type" value="Genomic_DNA"/>
</dbReference>
<keyword evidence="5" id="KW-1185">Reference proteome</keyword>
<dbReference type="Gene3D" id="3.10.129.10">
    <property type="entry name" value="Hotdog Thioesterase"/>
    <property type="match status" value="1"/>
</dbReference>
<name>A0ABX7FWR2_BRECH</name>
<evidence type="ECO:0000313" key="5">
    <source>
        <dbReference type="Proteomes" id="UP000596248"/>
    </source>
</evidence>
<reference evidence="4 5" key="1">
    <citation type="submission" date="2021-01" db="EMBL/GenBank/DDBJ databases">
        <title>Identification of strong promoters based on the transcriptome of Brevibacillus choshinensis.</title>
        <authorList>
            <person name="Yao D."/>
            <person name="Zhang K."/>
            <person name="Wu J."/>
        </authorList>
    </citation>
    <scope>NUCLEOTIDE SEQUENCE [LARGE SCALE GENOMIC DNA]</scope>
    <source>
        <strain evidence="4 5">HPD31-SP3</strain>
    </source>
</reference>
<proteinExistence type="inferred from homology"/>
<dbReference type="InterPro" id="IPR003736">
    <property type="entry name" value="PAAI_dom"/>
</dbReference>
<dbReference type="SUPFAM" id="SSF54637">
    <property type="entry name" value="Thioesterase/thiol ester dehydrase-isomerase"/>
    <property type="match status" value="1"/>
</dbReference>
<dbReference type="NCBIfam" id="TIGR00369">
    <property type="entry name" value="unchar_dom_1"/>
    <property type="match status" value="1"/>
</dbReference>
<comment type="similarity">
    <text evidence="1">Belongs to the thioesterase PaaI family.</text>
</comment>
<evidence type="ECO:0000256" key="1">
    <source>
        <dbReference type="ARBA" id="ARBA00008324"/>
    </source>
</evidence>
<dbReference type="PANTHER" id="PTHR21660">
    <property type="entry name" value="THIOESTERASE SUPERFAMILY MEMBER-RELATED"/>
    <property type="match status" value="1"/>
</dbReference>
<dbReference type="InterPro" id="IPR006683">
    <property type="entry name" value="Thioestr_dom"/>
</dbReference>
<gene>
    <name evidence="4" type="ORF">JNE38_13865</name>
</gene>
<dbReference type="RefSeq" id="WP_203357075.1">
    <property type="nucleotide sequence ID" value="NZ_CP069127.1"/>
</dbReference>
<dbReference type="Pfam" id="PF03061">
    <property type="entry name" value="4HBT"/>
    <property type="match status" value="1"/>
</dbReference>
<organism evidence="4 5">
    <name type="scientific">Brevibacillus choshinensis</name>
    <dbReference type="NCBI Taxonomy" id="54911"/>
    <lineage>
        <taxon>Bacteria</taxon>
        <taxon>Bacillati</taxon>
        <taxon>Bacillota</taxon>
        <taxon>Bacilli</taxon>
        <taxon>Bacillales</taxon>
        <taxon>Paenibacillaceae</taxon>
        <taxon>Brevibacillus</taxon>
    </lineage>
</organism>
<evidence type="ECO:0000259" key="3">
    <source>
        <dbReference type="Pfam" id="PF03061"/>
    </source>
</evidence>
<evidence type="ECO:0000256" key="2">
    <source>
        <dbReference type="ARBA" id="ARBA00022801"/>
    </source>
</evidence>
<dbReference type="PANTHER" id="PTHR21660:SF1">
    <property type="entry name" value="ACYL-COENZYME A THIOESTERASE 13"/>
    <property type="match status" value="1"/>
</dbReference>
<sequence>MMRAAKPVLTPHDPDFESRVRESFERQGAMKLIGASLEKVAPGEVEIYLPFREDLTQQHGFVHAGIITTVMDNACGFAAYSLMPADASVLSVEFKVNLLAPAKGEAFIARGEVIKPGRTITVCNGEVYAPGEVNKLIATMTATLIMLQGRTGIPQG</sequence>
<dbReference type="Proteomes" id="UP000596248">
    <property type="component" value="Chromosome"/>
</dbReference>
<dbReference type="InterPro" id="IPR039298">
    <property type="entry name" value="ACOT13"/>
</dbReference>
<keyword evidence="2" id="KW-0378">Hydrolase</keyword>
<protein>
    <submittedName>
        <fullName evidence="4">PaaI family thioesterase</fullName>
    </submittedName>
</protein>
<accession>A0ABX7FWR2</accession>
<evidence type="ECO:0000313" key="4">
    <source>
        <dbReference type="EMBL" id="QRG70101.1"/>
    </source>
</evidence>
<dbReference type="CDD" id="cd03443">
    <property type="entry name" value="PaaI_thioesterase"/>
    <property type="match status" value="1"/>
</dbReference>
<feature type="domain" description="Thioesterase" evidence="3">
    <location>
        <begin position="59"/>
        <end position="131"/>
    </location>
</feature>